<dbReference type="AlphaFoldDB" id="A0A2P8GE63"/>
<proteinExistence type="predicted"/>
<dbReference type="Proteomes" id="UP000240978">
    <property type="component" value="Unassembled WGS sequence"/>
</dbReference>
<dbReference type="InterPro" id="IPR011990">
    <property type="entry name" value="TPR-like_helical_dom_sf"/>
</dbReference>
<dbReference type="Gene3D" id="1.25.40.10">
    <property type="entry name" value="Tetratricopeptide repeat domain"/>
    <property type="match status" value="2"/>
</dbReference>
<protein>
    <recommendedName>
        <fullName evidence="3">Tetratricopeptide repeat protein</fullName>
    </recommendedName>
</protein>
<sequence length="469" mass="53498">MDKAAFESQLREITVARDETKLAALVKDLQSDDVQQYKTELADAWLDLFSVWYYDFACDKVIMGDGPDTFFSSLLDMLTAAEEINPVRIYHVERADCYQALAELKNNRDDQLVYIEKAAQQILKALEAQPDSYELNSRLVNILLDKVKINQQFTDDEFTVALAYFERALQHYTSSAHLIPIYNSFSILGFPFPKNGYWHNTFITKLTSALHALAEKEPLVYLRWSDELVRMVDHKYDYIPPVYTQEISTQAIALLNALVNIETDDTEQLNQLGAAFSKAAGQLNGLNDRTEALIHYEVALKYFTKGQDINPAAWTFPVYATNVLKAMAVIYYDQHKRNMVIELFEKGRAIFSRMLEHAINFTINLYWGEFLIEYARLAYGFNAPDVFQEAEAKLLLAKDLGQGYYTGPYYGLAKIALKSGDGDKCLAILKECKAVFSNAYHEFSLDHVLADEDFKEIRPDILLIEGGQA</sequence>
<dbReference type="EMBL" id="PYGK01000004">
    <property type="protein sequence ID" value="PSL32269.1"/>
    <property type="molecule type" value="Genomic_DNA"/>
</dbReference>
<organism evidence="1 2">
    <name type="scientific">Chitinophaga ginsengisoli</name>
    <dbReference type="NCBI Taxonomy" id="363837"/>
    <lineage>
        <taxon>Bacteria</taxon>
        <taxon>Pseudomonadati</taxon>
        <taxon>Bacteroidota</taxon>
        <taxon>Chitinophagia</taxon>
        <taxon>Chitinophagales</taxon>
        <taxon>Chitinophagaceae</taxon>
        <taxon>Chitinophaga</taxon>
    </lineage>
</organism>
<evidence type="ECO:0000313" key="2">
    <source>
        <dbReference type="Proteomes" id="UP000240978"/>
    </source>
</evidence>
<keyword evidence="2" id="KW-1185">Reference proteome</keyword>
<dbReference type="OrthoDB" id="640239at2"/>
<gene>
    <name evidence="1" type="ORF">CLV42_104572</name>
</gene>
<comment type="caution">
    <text evidence="1">The sequence shown here is derived from an EMBL/GenBank/DDBJ whole genome shotgun (WGS) entry which is preliminary data.</text>
</comment>
<name>A0A2P8GE63_9BACT</name>
<accession>A0A2P8GE63</accession>
<evidence type="ECO:0008006" key="3">
    <source>
        <dbReference type="Google" id="ProtNLM"/>
    </source>
</evidence>
<reference evidence="1 2" key="1">
    <citation type="submission" date="2018-03" db="EMBL/GenBank/DDBJ databases">
        <title>Genomic Encyclopedia of Archaeal and Bacterial Type Strains, Phase II (KMG-II): from individual species to whole genera.</title>
        <authorList>
            <person name="Goeker M."/>
        </authorList>
    </citation>
    <scope>NUCLEOTIDE SEQUENCE [LARGE SCALE GENOMIC DNA]</scope>
    <source>
        <strain evidence="1 2">DSM 18107</strain>
    </source>
</reference>
<evidence type="ECO:0000313" key="1">
    <source>
        <dbReference type="EMBL" id="PSL32269.1"/>
    </source>
</evidence>
<dbReference type="RefSeq" id="WP_106602455.1">
    <property type="nucleotide sequence ID" value="NZ_PYGK01000004.1"/>
</dbReference>